<evidence type="ECO:0008006" key="3">
    <source>
        <dbReference type="Google" id="ProtNLM"/>
    </source>
</evidence>
<dbReference type="GO" id="GO:0005763">
    <property type="term" value="C:mitochondrial small ribosomal subunit"/>
    <property type="evidence" value="ECO:0007669"/>
    <property type="project" value="TreeGrafter"/>
</dbReference>
<dbReference type="PANTHER" id="PTHR13071:SF4">
    <property type="entry name" value="SMALL RIBOSOMAL SUBUNIT PROTEIN MS22"/>
    <property type="match status" value="1"/>
</dbReference>
<organism evidence="1 2">
    <name type="scientific">Zophobas morio</name>
    <dbReference type="NCBI Taxonomy" id="2755281"/>
    <lineage>
        <taxon>Eukaryota</taxon>
        <taxon>Metazoa</taxon>
        <taxon>Ecdysozoa</taxon>
        <taxon>Arthropoda</taxon>
        <taxon>Hexapoda</taxon>
        <taxon>Insecta</taxon>
        <taxon>Pterygota</taxon>
        <taxon>Neoptera</taxon>
        <taxon>Endopterygota</taxon>
        <taxon>Coleoptera</taxon>
        <taxon>Polyphaga</taxon>
        <taxon>Cucujiformia</taxon>
        <taxon>Tenebrionidae</taxon>
        <taxon>Zophobas</taxon>
    </lineage>
</organism>
<evidence type="ECO:0000313" key="1">
    <source>
        <dbReference type="EMBL" id="KAJ3654321.1"/>
    </source>
</evidence>
<dbReference type="GO" id="GO:0003735">
    <property type="term" value="F:structural constituent of ribosome"/>
    <property type="evidence" value="ECO:0007669"/>
    <property type="project" value="TreeGrafter"/>
</dbReference>
<accession>A0AA38MFM1</accession>
<dbReference type="InterPro" id="IPR019374">
    <property type="entry name" value="Ribosomal_mS22"/>
</dbReference>
<dbReference type="EMBL" id="JALNTZ010000004">
    <property type="protein sequence ID" value="KAJ3654321.1"/>
    <property type="molecule type" value="Genomic_DNA"/>
</dbReference>
<dbReference type="Pfam" id="PF10245">
    <property type="entry name" value="MRP-S22"/>
    <property type="match status" value="1"/>
</dbReference>
<comment type="caution">
    <text evidence="1">The sequence shown here is derived from an EMBL/GenBank/DDBJ whole genome shotgun (WGS) entry which is preliminary data.</text>
</comment>
<evidence type="ECO:0000313" key="2">
    <source>
        <dbReference type="Proteomes" id="UP001168821"/>
    </source>
</evidence>
<dbReference type="PANTHER" id="PTHR13071">
    <property type="entry name" value="MITOCHONDRIAL 28S RIBOSOMAL PROTEIN S22"/>
    <property type="match status" value="1"/>
</dbReference>
<reference evidence="1" key="1">
    <citation type="journal article" date="2023" name="G3 (Bethesda)">
        <title>Whole genome assemblies of Zophobas morio and Tenebrio molitor.</title>
        <authorList>
            <person name="Kaur S."/>
            <person name="Stinson S.A."/>
            <person name="diCenzo G.C."/>
        </authorList>
    </citation>
    <scope>NUCLEOTIDE SEQUENCE</scope>
    <source>
        <strain evidence="1">QUZm001</strain>
    </source>
</reference>
<sequence length="348" mass="40684">MSVFRHFSRKLVLNTFKSDIKLQINTHCSVCLRFLSYQPIHYDGKPDPGPVFIKKEVQTLLRTLTRVDLAKVFKKRRFGETQLQQPVYKFMTDEQLQEAYEEAKKKVDTFLQIPPVVAVRKPKDKVLSKDPALQGLDTSAFVFTDISYGVRDSERMILVRETDGTLREADWETRDRINQLYFPVAQRQIQTPKMFQDSNLEDLLKRGEYNFILDRACLQFDPNDPLYQKIVSITYQCVNDNNHFNELRSTRHFGSFVFFLAWNKLIDNLLLDIIESEHIEEAKALVELYSHIHQVKYESKENLQQIDEYIKNHASKKAALELAFQAYKNAAKRKGEVEEGIKRAHGLS</sequence>
<keyword evidence="2" id="KW-1185">Reference proteome</keyword>
<proteinExistence type="predicted"/>
<protein>
    <recommendedName>
        <fullName evidence="3">28S ribosomal protein S22, mitochondrial</fullName>
    </recommendedName>
</protein>
<dbReference type="Proteomes" id="UP001168821">
    <property type="component" value="Unassembled WGS sequence"/>
</dbReference>
<name>A0AA38MFM1_9CUCU</name>
<dbReference type="AlphaFoldDB" id="A0AA38MFM1"/>
<gene>
    <name evidence="1" type="ORF">Zmor_013516</name>
</gene>